<proteinExistence type="predicted"/>
<gene>
    <name evidence="3" type="primary">LOC111741062</name>
</gene>
<dbReference type="Proteomes" id="UP000515202">
    <property type="component" value="Unplaced"/>
</dbReference>
<evidence type="ECO:0000256" key="1">
    <source>
        <dbReference type="SAM" id="MobiDB-lite"/>
    </source>
</evidence>
<protein>
    <submittedName>
        <fullName evidence="3">Dynein heavy chain 9, axonemal-like</fullName>
    </submittedName>
</protein>
<name>A0A6P6CJ70_PTEVA</name>
<accession>A0A6P6CJ70</accession>
<dbReference type="Gene3D" id="1.20.58.1120">
    <property type="match status" value="1"/>
</dbReference>
<evidence type="ECO:0000313" key="3">
    <source>
        <dbReference type="RefSeq" id="XP_023387526.1"/>
    </source>
</evidence>
<organism evidence="2 3">
    <name type="scientific">Pteropus vampyrus</name>
    <name type="common">Large flying fox</name>
    <dbReference type="NCBI Taxonomy" id="132908"/>
    <lineage>
        <taxon>Eukaryota</taxon>
        <taxon>Metazoa</taxon>
        <taxon>Chordata</taxon>
        <taxon>Craniata</taxon>
        <taxon>Vertebrata</taxon>
        <taxon>Euteleostomi</taxon>
        <taxon>Mammalia</taxon>
        <taxon>Eutheria</taxon>
        <taxon>Laurasiatheria</taxon>
        <taxon>Chiroptera</taxon>
        <taxon>Yinpterochiroptera</taxon>
        <taxon>Pteropodoidea</taxon>
        <taxon>Pteropodidae</taxon>
        <taxon>Pteropodinae</taxon>
        <taxon>Pteropus</taxon>
    </lineage>
</organism>
<dbReference type="KEGG" id="pvp:111741062"/>
<dbReference type="GeneID" id="111741062"/>
<evidence type="ECO:0000313" key="2">
    <source>
        <dbReference type="Proteomes" id="UP000515202"/>
    </source>
</evidence>
<dbReference type="AlphaFoldDB" id="A0A6P6CJ70"/>
<dbReference type="GO" id="GO:0051959">
    <property type="term" value="F:dynein light intermediate chain binding"/>
    <property type="evidence" value="ECO:0007669"/>
    <property type="project" value="InterPro"/>
</dbReference>
<dbReference type="InterPro" id="IPR026983">
    <property type="entry name" value="DHC"/>
</dbReference>
<dbReference type="GO" id="GO:0030286">
    <property type="term" value="C:dynein complex"/>
    <property type="evidence" value="ECO:0007669"/>
    <property type="project" value="InterPro"/>
</dbReference>
<dbReference type="PANTHER" id="PTHR45703:SF4">
    <property type="entry name" value="DYNEIN AXONEMAL HEAVY CHAIN 17"/>
    <property type="match status" value="1"/>
</dbReference>
<dbReference type="GO" id="GO:0007018">
    <property type="term" value="P:microtubule-based movement"/>
    <property type="evidence" value="ECO:0007669"/>
    <property type="project" value="InterPro"/>
</dbReference>
<dbReference type="PANTHER" id="PTHR45703">
    <property type="entry name" value="DYNEIN HEAVY CHAIN"/>
    <property type="match status" value="1"/>
</dbReference>
<reference evidence="3" key="1">
    <citation type="submission" date="2025-08" db="UniProtKB">
        <authorList>
            <consortium name="RefSeq"/>
        </authorList>
    </citation>
    <scope>IDENTIFICATION</scope>
    <source>
        <tissue evidence="3">Kidney</tissue>
    </source>
</reference>
<dbReference type="OrthoDB" id="6261238at2759"/>
<feature type="region of interest" description="Disordered" evidence="1">
    <location>
        <begin position="95"/>
        <end position="126"/>
    </location>
</feature>
<sequence length="157" mass="18013">MHSRPVAGVLRPQVEVWLNRVLDRMCATLRHEIPEAVVTYEEKPREQWIFDYPAQVALTCTQIWWTTEVGLAFARLEEGYENAIKDYNKKQVCGPGATRNTPGHAGGHRFRRPEASDPGNPCSPNWEGPPHEYGPFTSYLEIVKCYREPFFKKKIPG</sequence>
<keyword evidence="2" id="KW-1185">Reference proteome</keyword>
<dbReference type="GO" id="GO:0045505">
    <property type="term" value="F:dynein intermediate chain binding"/>
    <property type="evidence" value="ECO:0007669"/>
    <property type="project" value="InterPro"/>
</dbReference>
<dbReference type="RefSeq" id="XP_023387526.1">
    <property type="nucleotide sequence ID" value="XM_023531758.1"/>
</dbReference>